<sequence>MKFLIAVYIYAVEHFQIGSITHKFLIRGHTQNEADAIHSIIEKKFRWLKNLDPFIFPNSIFL</sequence>
<comment type="caution">
    <text evidence="1">The sequence shown here is derived from an EMBL/GenBank/DDBJ whole genome shotgun (WGS) entry which is preliminary data.</text>
</comment>
<proteinExistence type="predicted"/>
<evidence type="ECO:0000313" key="2">
    <source>
        <dbReference type="Proteomes" id="UP001162156"/>
    </source>
</evidence>
<evidence type="ECO:0000313" key="1">
    <source>
        <dbReference type="EMBL" id="KAJ8940885.1"/>
    </source>
</evidence>
<organism evidence="1 2">
    <name type="scientific">Rhamnusium bicolor</name>
    <dbReference type="NCBI Taxonomy" id="1586634"/>
    <lineage>
        <taxon>Eukaryota</taxon>
        <taxon>Metazoa</taxon>
        <taxon>Ecdysozoa</taxon>
        <taxon>Arthropoda</taxon>
        <taxon>Hexapoda</taxon>
        <taxon>Insecta</taxon>
        <taxon>Pterygota</taxon>
        <taxon>Neoptera</taxon>
        <taxon>Endopterygota</taxon>
        <taxon>Coleoptera</taxon>
        <taxon>Polyphaga</taxon>
        <taxon>Cucujiformia</taxon>
        <taxon>Chrysomeloidea</taxon>
        <taxon>Cerambycidae</taxon>
        <taxon>Lepturinae</taxon>
        <taxon>Rhagiini</taxon>
        <taxon>Rhamnusium</taxon>
    </lineage>
</organism>
<dbReference type="Proteomes" id="UP001162156">
    <property type="component" value="Unassembled WGS sequence"/>
</dbReference>
<gene>
    <name evidence="1" type="ORF">NQ314_010548</name>
</gene>
<accession>A0AAV8XRK6</accession>
<reference evidence="1" key="1">
    <citation type="journal article" date="2023" name="Insect Mol. Biol.">
        <title>Genome sequencing provides insights into the evolution of gene families encoding plant cell wall-degrading enzymes in longhorned beetles.</title>
        <authorList>
            <person name="Shin N.R."/>
            <person name="Okamura Y."/>
            <person name="Kirsch R."/>
            <person name="Pauchet Y."/>
        </authorList>
    </citation>
    <scope>NUCLEOTIDE SEQUENCE</scope>
    <source>
        <strain evidence="1">RBIC_L_NR</strain>
    </source>
</reference>
<dbReference type="EMBL" id="JANEYF010002936">
    <property type="protein sequence ID" value="KAJ8940885.1"/>
    <property type="molecule type" value="Genomic_DNA"/>
</dbReference>
<dbReference type="AlphaFoldDB" id="A0AAV8XRK6"/>
<protein>
    <submittedName>
        <fullName evidence="1">Uncharacterized protein</fullName>
    </submittedName>
</protein>
<keyword evidence="2" id="KW-1185">Reference proteome</keyword>
<name>A0AAV8XRK6_9CUCU</name>